<organism evidence="2 3">
    <name type="scientific">Massiliimalia timonensis</name>
    <dbReference type="NCBI Taxonomy" id="1987501"/>
    <lineage>
        <taxon>Bacteria</taxon>
        <taxon>Bacillati</taxon>
        <taxon>Bacillota</taxon>
        <taxon>Clostridia</taxon>
        <taxon>Eubacteriales</taxon>
        <taxon>Oscillospiraceae</taxon>
        <taxon>Massiliimalia</taxon>
    </lineage>
</organism>
<gene>
    <name evidence="2" type="ORF">H8702_07105</name>
</gene>
<protein>
    <submittedName>
        <fullName evidence="2">YcxB family protein</fullName>
    </submittedName>
</protein>
<feature type="transmembrane region" description="Helical" evidence="1">
    <location>
        <begin position="75"/>
        <end position="95"/>
    </location>
</feature>
<comment type="caution">
    <text evidence="2">The sequence shown here is derived from an EMBL/GenBank/DDBJ whole genome shotgun (WGS) entry which is preliminary data.</text>
</comment>
<evidence type="ECO:0000256" key="1">
    <source>
        <dbReference type="SAM" id="Phobius"/>
    </source>
</evidence>
<evidence type="ECO:0000313" key="2">
    <source>
        <dbReference type="EMBL" id="MBC8610889.1"/>
    </source>
</evidence>
<keyword evidence="1" id="KW-0472">Membrane</keyword>
<dbReference type="AlphaFoldDB" id="A0A8J6P7L3"/>
<sequence length="221" mass="25854">MVENEDQIPQEKSQPIKDQGLVTDAYSEVPAVVANQEQKERLADETGIRVQYGFYADEIKTALKIFQRELLYKKYTIYSLLLGIIFVIYLVSTINSSGSKFNLFMTVLSLTVLLFIWYFPLNHIRQVVKTISKMEYKEEYILTVYDSAIEIGENENSAIYFYEDAPIRIWETEELFIIGYEKVRVFVVPKRCCKENAEEISKRFETGAKDKYKRITVKKSK</sequence>
<feature type="transmembrane region" description="Helical" evidence="1">
    <location>
        <begin position="101"/>
        <end position="119"/>
    </location>
</feature>
<name>A0A8J6P7L3_9FIRM</name>
<dbReference type="OrthoDB" id="9915312at2"/>
<evidence type="ECO:0000313" key="3">
    <source>
        <dbReference type="Proteomes" id="UP000632659"/>
    </source>
</evidence>
<keyword evidence="3" id="KW-1185">Reference proteome</keyword>
<reference evidence="2" key="1">
    <citation type="submission" date="2020-08" db="EMBL/GenBank/DDBJ databases">
        <title>Genome public.</title>
        <authorList>
            <person name="Liu C."/>
            <person name="Sun Q."/>
        </authorList>
    </citation>
    <scope>NUCLEOTIDE SEQUENCE</scope>
    <source>
        <strain evidence="2">NSJ-15</strain>
    </source>
</reference>
<keyword evidence="1" id="KW-1133">Transmembrane helix</keyword>
<dbReference type="RefSeq" id="WP_093989167.1">
    <property type="nucleotide sequence ID" value="NZ_FYDD01000004.1"/>
</dbReference>
<dbReference type="Proteomes" id="UP000632659">
    <property type="component" value="Unassembled WGS sequence"/>
</dbReference>
<accession>A0A8J6P7L3</accession>
<keyword evidence="1" id="KW-0812">Transmembrane</keyword>
<proteinExistence type="predicted"/>
<dbReference type="EMBL" id="JACRTL010000003">
    <property type="protein sequence ID" value="MBC8610889.1"/>
    <property type="molecule type" value="Genomic_DNA"/>
</dbReference>